<dbReference type="PANTHER" id="PTHR10088:SF4">
    <property type="entry name" value="GLUCOKINASE REGULATORY PROTEIN"/>
    <property type="match status" value="1"/>
</dbReference>
<evidence type="ECO:0000256" key="4">
    <source>
        <dbReference type="ARBA" id="ARBA00051747"/>
    </source>
</evidence>
<dbReference type="SUPFAM" id="SSF53697">
    <property type="entry name" value="SIS domain"/>
    <property type="match status" value="1"/>
</dbReference>
<organism evidence="14 15">
    <name type="scientific">Selenomonas ruminantium</name>
    <dbReference type="NCBI Taxonomy" id="971"/>
    <lineage>
        <taxon>Bacteria</taxon>
        <taxon>Bacillati</taxon>
        <taxon>Bacillota</taxon>
        <taxon>Negativicutes</taxon>
        <taxon>Selenomonadales</taxon>
        <taxon>Selenomonadaceae</taxon>
        <taxon>Selenomonas</taxon>
    </lineage>
</organism>
<dbReference type="GO" id="GO:0009254">
    <property type="term" value="P:peptidoglycan turnover"/>
    <property type="evidence" value="ECO:0007669"/>
    <property type="project" value="TreeGrafter"/>
</dbReference>
<comment type="miscellaneous">
    <text evidence="12">A lyase-type mechanism (elimination/hydration) is suggested for the cleavage of the lactyl ether bond of MurNAc 6-phosphate, with the formation of an alpha,beta-unsaturated aldehyde intermediate with (E)-stereochemistry, followed by the syn addition of water to give product.</text>
</comment>
<dbReference type="InterPro" id="IPR005486">
    <property type="entry name" value="Glucokinase_regulatory_CS"/>
</dbReference>
<comment type="function">
    <text evidence="12">Specifically catalyzes the cleavage of the D-lactyl ether substituent of MurNAc 6-phosphate, producing GlcNAc 6-phosphate and D-lactate.</text>
</comment>
<evidence type="ECO:0000256" key="5">
    <source>
        <dbReference type="ARBA" id="ARBA00060595"/>
    </source>
</evidence>
<evidence type="ECO:0000256" key="10">
    <source>
        <dbReference type="ARBA" id="ARBA00077905"/>
    </source>
</evidence>
<dbReference type="PANTHER" id="PTHR10088">
    <property type="entry name" value="GLUCOKINASE REGULATORY PROTEIN"/>
    <property type="match status" value="1"/>
</dbReference>
<accession>A0A1M6VKM7</accession>
<dbReference type="InterPro" id="IPR040190">
    <property type="entry name" value="MURQ/GCKR"/>
</dbReference>
<feature type="domain" description="SIS" evidence="13">
    <location>
        <begin position="68"/>
        <end position="231"/>
    </location>
</feature>
<dbReference type="CDD" id="cd05007">
    <property type="entry name" value="SIS_Etherase"/>
    <property type="match status" value="1"/>
</dbReference>
<comment type="subunit">
    <text evidence="1 12">Homodimer.</text>
</comment>
<reference evidence="14 15" key="1">
    <citation type="submission" date="2016-11" db="EMBL/GenBank/DDBJ databases">
        <authorList>
            <person name="Jaros S."/>
            <person name="Januszkiewicz K."/>
            <person name="Wedrychowicz H."/>
        </authorList>
    </citation>
    <scope>NUCLEOTIDE SEQUENCE [LARGE SCALE GENOMIC DNA]</scope>
    <source>
        <strain evidence="14 15">HD4</strain>
    </source>
</reference>
<sequence length="314" mass="33061">MTPLKKGSRNHFMIDLQKLSTEKRNPATTHIDELSTLAMLQVINEEDQKVALAVEKILPEIASAVDVITDRLSKGGRLFYMGAGTSGRLGILDASECPPTYGVEPELVQGLIAGGIPAIFKAQEGAEDSPELAQKDLQERDFSAEDVLVGIAASGRTPYVIGGLQYAQETGAATIALACSPEPAIGAFADIVLTPVTGAEVVTGSTRMKAGTAQKLVLNMLSTGTMIKLGKVYGNLMVDVKTSNKKLEERARRIVMEATGCSREESIAALAEAQGNAKLAIFIHLTGTDFATGQAALAKAQGHLGAALRQRGLS</sequence>
<proteinExistence type="inferred from homology"/>
<dbReference type="GO" id="GO:0016803">
    <property type="term" value="F:ether hydrolase activity"/>
    <property type="evidence" value="ECO:0007669"/>
    <property type="project" value="TreeGrafter"/>
</dbReference>
<feature type="active site" evidence="12">
    <location>
        <position position="127"/>
    </location>
</feature>
<dbReference type="FunFam" id="1.10.8.1080:FF:000001">
    <property type="entry name" value="N-acetylmuramic acid 6-phosphate etherase"/>
    <property type="match status" value="1"/>
</dbReference>
<evidence type="ECO:0000313" key="14">
    <source>
        <dbReference type="EMBL" id="SHK82019.1"/>
    </source>
</evidence>
<protein>
    <recommendedName>
        <fullName evidence="9 12">N-acetylmuramic acid 6-phosphate etherase</fullName>
        <shortName evidence="12">MurNAc-6-P etherase</shortName>
        <ecNumber evidence="8 12">4.2.1.126</ecNumber>
    </recommendedName>
    <alternativeName>
        <fullName evidence="11 12">N-acetylmuramic acid 6-phosphate hydrolase</fullName>
    </alternativeName>
    <alternativeName>
        <fullName evidence="10 12">N-acetylmuramic acid 6-phosphate lyase</fullName>
    </alternativeName>
</protein>
<dbReference type="Pfam" id="PF22645">
    <property type="entry name" value="GKRP_SIS_N"/>
    <property type="match status" value="1"/>
</dbReference>
<dbReference type="GO" id="GO:0097173">
    <property type="term" value="P:N-acetylmuramic acid catabolic process"/>
    <property type="evidence" value="ECO:0007669"/>
    <property type="project" value="UniProtKB-UniPathway"/>
</dbReference>
<evidence type="ECO:0000256" key="2">
    <source>
        <dbReference type="ARBA" id="ARBA00023239"/>
    </source>
</evidence>
<dbReference type="EC" id="4.2.1.126" evidence="8 12"/>
<feature type="active site" description="Proton donor" evidence="12">
    <location>
        <position position="96"/>
    </location>
</feature>
<dbReference type="Gene3D" id="3.40.50.10490">
    <property type="entry name" value="Glucose-6-phosphate isomerase like protein, domain 1"/>
    <property type="match status" value="1"/>
</dbReference>
<dbReference type="AlphaFoldDB" id="A0A1M6VKM7"/>
<dbReference type="GO" id="GO:0097367">
    <property type="term" value="F:carbohydrate derivative binding"/>
    <property type="evidence" value="ECO:0007669"/>
    <property type="project" value="InterPro"/>
</dbReference>
<dbReference type="NCBIfam" id="NF003915">
    <property type="entry name" value="PRK05441.1"/>
    <property type="match status" value="1"/>
</dbReference>
<evidence type="ECO:0000256" key="8">
    <source>
        <dbReference type="ARBA" id="ARBA00067056"/>
    </source>
</evidence>
<comment type="pathway">
    <text evidence="12">Amino-sugar metabolism; N-acetylmuramate degradation.</text>
</comment>
<dbReference type="PROSITE" id="PS01272">
    <property type="entry name" value="GCKR"/>
    <property type="match status" value="1"/>
</dbReference>
<evidence type="ECO:0000256" key="3">
    <source>
        <dbReference type="ARBA" id="ARBA00023277"/>
    </source>
</evidence>
<comment type="pathway">
    <text evidence="5">Amino-sugar metabolism; 1,6-anhydro-N-acetylmuramate degradation.</text>
</comment>
<comment type="catalytic activity">
    <reaction evidence="4 12">
        <text>N-acetyl-D-muramate 6-phosphate + H2O = N-acetyl-D-glucosamine 6-phosphate + (R)-lactate</text>
        <dbReference type="Rhea" id="RHEA:26410"/>
        <dbReference type="ChEBI" id="CHEBI:15377"/>
        <dbReference type="ChEBI" id="CHEBI:16004"/>
        <dbReference type="ChEBI" id="CHEBI:57513"/>
        <dbReference type="ChEBI" id="CHEBI:58722"/>
        <dbReference type="EC" id="4.2.1.126"/>
    </reaction>
</comment>
<dbReference type="InterPro" id="IPR001347">
    <property type="entry name" value="SIS_dom"/>
</dbReference>
<dbReference type="GO" id="GO:0016835">
    <property type="term" value="F:carbon-oxygen lyase activity"/>
    <property type="evidence" value="ECO:0007669"/>
    <property type="project" value="UniProtKB-UniRule"/>
</dbReference>
<dbReference type="EMBL" id="FRBC01000019">
    <property type="protein sequence ID" value="SHK82019.1"/>
    <property type="molecule type" value="Genomic_DNA"/>
</dbReference>
<evidence type="ECO:0000256" key="1">
    <source>
        <dbReference type="ARBA" id="ARBA00011738"/>
    </source>
</evidence>
<dbReference type="GO" id="GO:0046348">
    <property type="term" value="P:amino sugar catabolic process"/>
    <property type="evidence" value="ECO:0007669"/>
    <property type="project" value="InterPro"/>
</dbReference>
<keyword evidence="3 12" id="KW-0119">Carbohydrate metabolism</keyword>
<evidence type="ECO:0000256" key="11">
    <source>
        <dbReference type="ARBA" id="ARBA00084049"/>
    </source>
</evidence>
<dbReference type="NCBIfam" id="NF009222">
    <property type="entry name" value="PRK12570.1"/>
    <property type="match status" value="1"/>
</dbReference>
<dbReference type="NCBIfam" id="TIGR00274">
    <property type="entry name" value="N-acetylmuramic acid 6-phosphate etherase"/>
    <property type="match status" value="1"/>
</dbReference>
<keyword evidence="2 12" id="KW-0456">Lyase</keyword>
<dbReference type="InterPro" id="IPR005488">
    <property type="entry name" value="Etherase_MurQ"/>
</dbReference>
<evidence type="ECO:0000256" key="6">
    <source>
        <dbReference type="ARBA" id="ARBA00060672"/>
    </source>
</evidence>
<dbReference type="FunFam" id="3.40.50.10490:FF:000014">
    <property type="entry name" value="N-acetylmuramic acid 6-phosphate etherase"/>
    <property type="match status" value="1"/>
</dbReference>
<gene>
    <name evidence="12" type="primary">murQ</name>
    <name evidence="14" type="ORF">SAMN05216582_11919</name>
</gene>
<comment type="similarity">
    <text evidence="7 12">Belongs to the GCKR-like family. MurNAc-6-P etherase subfamily.</text>
</comment>
<evidence type="ECO:0000313" key="15">
    <source>
        <dbReference type="Proteomes" id="UP000184263"/>
    </source>
</evidence>
<comment type="pathway">
    <text evidence="6">Cell wall biogenesis.</text>
</comment>
<dbReference type="Proteomes" id="UP000184263">
    <property type="component" value="Unassembled WGS sequence"/>
</dbReference>
<evidence type="ECO:0000256" key="9">
    <source>
        <dbReference type="ARBA" id="ARBA00070061"/>
    </source>
</evidence>
<dbReference type="UniPathway" id="UPA00342"/>
<dbReference type="InterPro" id="IPR046348">
    <property type="entry name" value="SIS_dom_sf"/>
</dbReference>
<dbReference type="HAMAP" id="MF_00068">
    <property type="entry name" value="MurQ"/>
    <property type="match status" value="1"/>
</dbReference>
<dbReference type="PROSITE" id="PS51464">
    <property type="entry name" value="SIS"/>
    <property type="match status" value="1"/>
</dbReference>
<evidence type="ECO:0000259" key="13">
    <source>
        <dbReference type="PROSITE" id="PS51464"/>
    </source>
</evidence>
<evidence type="ECO:0000256" key="7">
    <source>
        <dbReference type="ARBA" id="ARBA00061234"/>
    </source>
</evidence>
<evidence type="ECO:0000256" key="12">
    <source>
        <dbReference type="HAMAP-Rule" id="MF_00068"/>
    </source>
</evidence>
<name>A0A1M6VKM7_SELRU</name>
<dbReference type="Gene3D" id="1.10.8.1080">
    <property type="match status" value="1"/>
</dbReference>